<accession>A0A328UFC9</accession>
<dbReference type="EMBL" id="QLYR01000001">
    <property type="protein sequence ID" value="RAQ30517.1"/>
    <property type="molecule type" value="Genomic_DNA"/>
</dbReference>
<reference evidence="1 2" key="1">
    <citation type="submission" date="2018-06" db="EMBL/GenBank/DDBJ databases">
        <title>Noncontiguous genome sequence of Ruminococcaceae bacterium ASD2818.</title>
        <authorList>
            <person name="Chaplin A.V."/>
            <person name="Sokolova S.R."/>
            <person name="Kochetkova T.O."/>
            <person name="Goltsov A.Y."/>
            <person name="Trofimov D.Y."/>
            <person name="Efimov B.A."/>
        </authorList>
    </citation>
    <scope>NUCLEOTIDE SEQUENCE [LARGE SCALE GENOMIC DNA]</scope>
    <source>
        <strain evidence="1 2">ASD2818</strain>
    </source>
</reference>
<dbReference type="AlphaFoldDB" id="A0A328UFC9"/>
<keyword evidence="2" id="KW-1185">Reference proteome</keyword>
<evidence type="ECO:0000313" key="1">
    <source>
        <dbReference type="EMBL" id="RAQ30517.1"/>
    </source>
</evidence>
<dbReference type="Proteomes" id="UP000249377">
    <property type="component" value="Unassembled WGS sequence"/>
</dbReference>
<organism evidence="1 2">
    <name type="scientific">Hydrogeniiclostridium mannosilyticum</name>
    <dbReference type="NCBI Taxonomy" id="2764322"/>
    <lineage>
        <taxon>Bacteria</taxon>
        <taxon>Bacillati</taxon>
        <taxon>Bacillota</taxon>
        <taxon>Clostridia</taxon>
        <taxon>Eubacteriales</taxon>
        <taxon>Acutalibacteraceae</taxon>
        <taxon>Hydrogeniiclostridium</taxon>
    </lineage>
</organism>
<evidence type="ECO:0000313" key="2">
    <source>
        <dbReference type="Proteomes" id="UP000249377"/>
    </source>
</evidence>
<comment type="caution">
    <text evidence="1">The sequence shown here is derived from an EMBL/GenBank/DDBJ whole genome shotgun (WGS) entry which is preliminary data.</text>
</comment>
<name>A0A328UFC9_9FIRM</name>
<proteinExistence type="predicted"/>
<gene>
    <name evidence="1" type="ORF">DPQ25_03190</name>
</gene>
<protein>
    <submittedName>
        <fullName evidence="1">Uncharacterized protein</fullName>
    </submittedName>
</protein>
<sequence>MFVLESTKDSCYDFKRGWIGFVRRHSSGRRIFYYGSAFVKFATNNIIKFVNMDLFLRESYKSIDILFNYDMIKS</sequence>